<dbReference type="PROSITE" id="PS50825">
    <property type="entry name" value="HYR"/>
    <property type="match status" value="1"/>
</dbReference>
<sequence>MQTFIVKWLPLVAGDLFSYGETTVTYVAYDAANNTAICTFTVYVLRFYCEKVAAPKYGLAAFSEWDYGRFAVITCLDPMNYAFPSLPPPFYACGREGSWDPQHPNDPFTFPACSRE</sequence>
<dbReference type="InterPro" id="IPR003410">
    <property type="entry name" value="HYR_dom"/>
</dbReference>
<organism evidence="3 4">
    <name type="scientific">Priapulus caudatus</name>
    <name type="common">Priapulid worm</name>
    <dbReference type="NCBI Taxonomy" id="37621"/>
    <lineage>
        <taxon>Eukaryota</taxon>
        <taxon>Metazoa</taxon>
        <taxon>Ecdysozoa</taxon>
        <taxon>Scalidophora</taxon>
        <taxon>Priapulida</taxon>
        <taxon>Priapulimorpha</taxon>
        <taxon>Priapulimorphida</taxon>
        <taxon>Priapulidae</taxon>
        <taxon>Priapulus</taxon>
    </lineage>
</organism>
<keyword evidence="3" id="KW-1185">Reference proteome</keyword>
<reference evidence="4" key="1">
    <citation type="submission" date="2025-08" db="UniProtKB">
        <authorList>
            <consortium name="RefSeq"/>
        </authorList>
    </citation>
    <scope>IDENTIFICATION</scope>
</reference>
<evidence type="ECO:0000313" key="4">
    <source>
        <dbReference type="RefSeq" id="XP_014679529.1"/>
    </source>
</evidence>
<dbReference type="Pfam" id="PF02494">
    <property type="entry name" value="HYR"/>
    <property type="match status" value="1"/>
</dbReference>
<dbReference type="Proteomes" id="UP000695022">
    <property type="component" value="Unplaced"/>
</dbReference>
<name>A0ABM1F508_PRICU</name>
<evidence type="ECO:0000259" key="2">
    <source>
        <dbReference type="PROSITE" id="PS50825"/>
    </source>
</evidence>
<protein>
    <submittedName>
        <fullName evidence="4">Uncharacterized protein LOC106819402</fullName>
    </submittedName>
</protein>
<proteinExistence type="predicted"/>
<accession>A0ABM1F508</accession>
<gene>
    <name evidence="4" type="primary">LOC106819402</name>
</gene>
<keyword evidence="1" id="KW-0677">Repeat</keyword>
<feature type="domain" description="HYR" evidence="2">
    <location>
        <begin position="1"/>
        <end position="46"/>
    </location>
</feature>
<dbReference type="GeneID" id="106819402"/>
<dbReference type="RefSeq" id="XP_014679529.1">
    <property type="nucleotide sequence ID" value="XM_014824043.1"/>
</dbReference>
<evidence type="ECO:0000256" key="1">
    <source>
        <dbReference type="ARBA" id="ARBA00022737"/>
    </source>
</evidence>
<evidence type="ECO:0000313" key="3">
    <source>
        <dbReference type="Proteomes" id="UP000695022"/>
    </source>
</evidence>